<comment type="caution">
    <text evidence="1">The sequence shown here is derived from an EMBL/GenBank/DDBJ whole genome shotgun (WGS) entry which is preliminary data.</text>
</comment>
<reference evidence="1" key="1">
    <citation type="journal article" date="2015" name="Nature">
        <title>Complex archaea that bridge the gap between prokaryotes and eukaryotes.</title>
        <authorList>
            <person name="Spang A."/>
            <person name="Saw J.H."/>
            <person name="Jorgensen S.L."/>
            <person name="Zaremba-Niedzwiedzka K."/>
            <person name="Martijn J."/>
            <person name="Lind A.E."/>
            <person name="van Eijk R."/>
            <person name="Schleper C."/>
            <person name="Guy L."/>
            <person name="Ettema T.J."/>
        </authorList>
    </citation>
    <scope>NUCLEOTIDE SEQUENCE</scope>
</reference>
<evidence type="ECO:0008006" key="2">
    <source>
        <dbReference type="Google" id="ProtNLM"/>
    </source>
</evidence>
<protein>
    <recommendedName>
        <fullName evidence="2">Outer membrane protein beta-barrel domain-containing protein</fullName>
    </recommendedName>
</protein>
<dbReference type="AlphaFoldDB" id="A0A0F8XY94"/>
<feature type="non-terminal residue" evidence="1">
    <location>
        <position position="209"/>
    </location>
</feature>
<evidence type="ECO:0000313" key="1">
    <source>
        <dbReference type="EMBL" id="KKK66260.1"/>
    </source>
</evidence>
<gene>
    <name evidence="1" type="ORF">LCGC14_2965890</name>
</gene>
<name>A0A0F8XY94_9ZZZZ</name>
<proteinExistence type="predicted"/>
<organism evidence="1">
    <name type="scientific">marine sediment metagenome</name>
    <dbReference type="NCBI Taxonomy" id="412755"/>
    <lineage>
        <taxon>unclassified sequences</taxon>
        <taxon>metagenomes</taxon>
        <taxon>ecological metagenomes</taxon>
    </lineage>
</organism>
<sequence>MIKRKITLIIVVFIVYTSFVSNHAFSQGKIHLGALRIYPLFSERIEVDDNILQVSGKGTVNGRREEKQSDIINIYTPALKLELPLRGGGLIPGKRHELSLDWHSDFKNYRDHASENQQNHYFTASGILKFNRGFEINLENEYKDTESPAGSETDNIHPVRINTGEIIIDMPDYFRKFDAEFSYSNHQLEYDERALRRANRFEHKFTLKI</sequence>
<accession>A0A0F8XY94</accession>
<dbReference type="EMBL" id="LAZR01060160">
    <property type="protein sequence ID" value="KKK66260.1"/>
    <property type="molecule type" value="Genomic_DNA"/>
</dbReference>